<dbReference type="PROSITE" id="PS50105">
    <property type="entry name" value="SAM_DOMAIN"/>
    <property type="match status" value="1"/>
</dbReference>
<evidence type="ECO:0000313" key="2">
    <source>
        <dbReference type="EMBL" id="CDW61239.1"/>
    </source>
</evidence>
<keyword evidence="3" id="KW-1185">Reference proteome</keyword>
<dbReference type="AlphaFoldDB" id="A0A077ZNF5"/>
<gene>
    <name evidence="2" type="ORF">TTRE_0000968401</name>
</gene>
<dbReference type="SUPFAM" id="SSF47769">
    <property type="entry name" value="SAM/Pointed domain"/>
    <property type="match status" value="1"/>
</dbReference>
<dbReference type="Proteomes" id="UP000030665">
    <property type="component" value="Unassembled WGS sequence"/>
</dbReference>
<sequence length="127" mass="14457">MARTRFPSCCDVLADCPAMDWATEAVKVWLQIVDKSEWIKFLVDRRNVDGAALMSLRKEDLNAALYSGYTLEELNSLMDCIRSLRIEQLSNPDQLLFRYLYCLSVNGNSKTVVFCSVCIVDNYGKLS</sequence>
<dbReference type="Gene3D" id="1.10.150.50">
    <property type="entry name" value="Transcription Factor, Ets-1"/>
    <property type="match status" value="1"/>
</dbReference>
<evidence type="ECO:0000259" key="1">
    <source>
        <dbReference type="PROSITE" id="PS50105"/>
    </source>
</evidence>
<feature type="domain" description="SAM" evidence="1">
    <location>
        <begin position="21"/>
        <end position="87"/>
    </location>
</feature>
<accession>A0A077ZNF5</accession>
<proteinExistence type="predicted"/>
<reference evidence="2" key="1">
    <citation type="submission" date="2014-01" db="EMBL/GenBank/DDBJ databases">
        <authorList>
            <person name="Aslett M."/>
        </authorList>
    </citation>
    <scope>NUCLEOTIDE SEQUENCE</scope>
</reference>
<evidence type="ECO:0000313" key="3">
    <source>
        <dbReference type="Proteomes" id="UP000030665"/>
    </source>
</evidence>
<organism evidence="2 3">
    <name type="scientific">Trichuris trichiura</name>
    <name type="common">Whipworm</name>
    <name type="synonym">Trichocephalus trichiurus</name>
    <dbReference type="NCBI Taxonomy" id="36087"/>
    <lineage>
        <taxon>Eukaryota</taxon>
        <taxon>Metazoa</taxon>
        <taxon>Ecdysozoa</taxon>
        <taxon>Nematoda</taxon>
        <taxon>Enoplea</taxon>
        <taxon>Dorylaimia</taxon>
        <taxon>Trichinellida</taxon>
        <taxon>Trichuridae</taxon>
        <taxon>Trichuris</taxon>
    </lineage>
</organism>
<dbReference type="InterPro" id="IPR013761">
    <property type="entry name" value="SAM/pointed_sf"/>
</dbReference>
<name>A0A077ZNF5_TRITR</name>
<protein>
    <submittedName>
        <fullName evidence="2">Putative sphingomyelin synthase-related protein 1</fullName>
    </submittedName>
</protein>
<reference evidence="2" key="2">
    <citation type="submission" date="2014-03" db="EMBL/GenBank/DDBJ databases">
        <title>The whipworm genome and dual-species transcriptomics of an intimate host-pathogen interaction.</title>
        <authorList>
            <person name="Foth B.J."/>
            <person name="Tsai I.J."/>
            <person name="Reid A.J."/>
            <person name="Bancroft A.J."/>
            <person name="Nichol S."/>
            <person name="Tracey A."/>
            <person name="Holroyd N."/>
            <person name="Cotton J.A."/>
            <person name="Stanley E.J."/>
            <person name="Zarowiecki M."/>
            <person name="Liu J.Z."/>
            <person name="Huckvale T."/>
            <person name="Cooper P.J."/>
            <person name="Grencis R.K."/>
            <person name="Berriman M."/>
        </authorList>
    </citation>
    <scope>NUCLEOTIDE SEQUENCE [LARGE SCALE GENOMIC DNA]</scope>
</reference>
<dbReference type="InterPro" id="IPR001660">
    <property type="entry name" value="SAM"/>
</dbReference>
<dbReference type="EMBL" id="HG808315">
    <property type="protein sequence ID" value="CDW61239.1"/>
    <property type="molecule type" value="Genomic_DNA"/>
</dbReference>